<feature type="domain" description="Cyanovirin-N" evidence="2">
    <location>
        <begin position="51"/>
        <end position="153"/>
    </location>
</feature>
<reference evidence="3" key="1">
    <citation type="journal article" date="2021" name="Nat. Commun.">
        <title>Genetic determinants of endophytism in the Arabidopsis root mycobiome.</title>
        <authorList>
            <person name="Mesny F."/>
            <person name="Miyauchi S."/>
            <person name="Thiergart T."/>
            <person name="Pickel B."/>
            <person name="Atanasova L."/>
            <person name="Karlsson M."/>
            <person name="Huettel B."/>
            <person name="Barry K.W."/>
            <person name="Haridas S."/>
            <person name="Chen C."/>
            <person name="Bauer D."/>
            <person name="Andreopoulos W."/>
            <person name="Pangilinan J."/>
            <person name="LaButti K."/>
            <person name="Riley R."/>
            <person name="Lipzen A."/>
            <person name="Clum A."/>
            <person name="Drula E."/>
            <person name="Henrissat B."/>
            <person name="Kohler A."/>
            <person name="Grigoriev I.V."/>
            <person name="Martin F.M."/>
            <person name="Hacquard S."/>
        </authorList>
    </citation>
    <scope>NUCLEOTIDE SEQUENCE</scope>
    <source>
        <strain evidence="3">MPI-CAGE-CH-0230</strain>
    </source>
</reference>
<evidence type="ECO:0000313" key="4">
    <source>
        <dbReference type="Proteomes" id="UP000756346"/>
    </source>
</evidence>
<dbReference type="Pfam" id="PF08881">
    <property type="entry name" value="CVNH"/>
    <property type="match status" value="1"/>
</dbReference>
<dbReference type="RefSeq" id="XP_046006312.1">
    <property type="nucleotide sequence ID" value="XM_046155440.1"/>
</dbReference>
<feature type="signal peptide" evidence="1">
    <location>
        <begin position="1"/>
        <end position="22"/>
    </location>
</feature>
<dbReference type="Proteomes" id="UP000756346">
    <property type="component" value="Unassembled WGS sequence"/>
</dbReference>
<dbReference type="InterPro" id="IPR036673">
    <property type="entry name" value="Cyanovirin-N_sf"/>
</dbReference>
<keyword evidence="1" id="KW-0732">Signal</keyword>
<dbReference type="EMBL" id="JAGTJQ010000011">
    <property type="protein sequence ID" value="KAH7018045.1"/>
    <property type="molecule type" value="Genomic_DNA"/>
</dbReference>
<dbReference type="OrthoDB" id="2947935at2759"/>
<sequence length="164" mass="17462">MFIRAASVLAIAAELGALFGAATPIADLAMLSKREFGYVSSCDINSVKIDQFYPGSRNSVIAGTCYTATGQKRDTKLNLNHCLGNVQGNFQYVEDGNFADSCNTFTAYLTNGALGGKNQNYCVACYRADGTTNSLNCIDLNGVVGNVDGKLQCFGYTDVVGEPY</sequence>
<protein>
    <recommendedName>
        <fullName evidence="2">Cyanovirin-N domain-containing protein</fullName>
    </recommendedName>
</protein>
<evidence type="ECO:0000259" key="2">
    <source>
        <dbReference type="SMART" id="SM01111"/>
    </source>
</evidence>
<evidence type="ECO:0000313" key="3">
    <source>
        <dbReference type="EMBL" id="KAH7018045.1"/>
    </source>
</evidence>
<gene>
    <name evidence="3" type="ORF">B0I36DRAFT_335214</name>
</gene>
<keyword evidence="4" id="KW-1185">Reference proteome</keyword>
<dbReference type="GeneID" id="70184986"/>
<evidence type="ECO:0000256" key="1">
    <source>
        <dbReference type="SAM" id="SignalP"/>
    </source>
</evidence>
<dbReference type="AlphaFoldDB" id="A0A9P9BJF7"/>
<organism evidence="3 4">
    <name type="scientific">Microdochium trichocladiopsis</name>
    <dbReference type="NCBI Taxonomy" id="1682393"/>
    <lineage>
        <taxon>Eukaryota</taxon>
        <taxon>Fungi</taxon>
        <taxon>Dikarya</taxon>
        <taxon>Ascomycota</taxon>
        <taxon>Pezizomycotina</taxon>
        <taxon>Sordariomycetes</taxon>
        <taxon>Xylariomycetidae</taxon>
        <taxon>Xylariales</taxon>
        <taxon>Microdochiaceae</taxon>
        <taxon>Microdochium</taxon>
    </lineage>
</organism>
<proteinExistence type="predicted"/>
<dbReference type="SMART" id="SM01111">
    <property type="entry name" value="CVNH"/>
    <property type="match status" value="1"/>
</dbReference>
<feature type="chain" id="PRO_5040257701" description="Cyanovirin-N domain-containing protein" evidence="1">
    <location>
        <begin position="23"/>
        <end position="164"/>
    </location>
</feature>
<accession>A0A9P9BJF7</accession>
<dbReference type="SUPFAM" id="SSF51322">
    <property type="entry name" value="Cyanovirin-N"/>
    <property type="match status" value="1"/>
</dbReference>
<dbReference type="InterPro" id="IPR011058">
    <property type="entry name" value="Cyanovirin-N"/>
</dbReference>
<comment type="caution">
    <text evidence="3">The sequence shown here is derived from an EMBL/GenBank/DDBJ whole genome shotgun (WGS) entry which is preliminary data.</text>
</comment>
<name>A0A9P9BJF7_9PEZI</name>
<dbReference type="Gene3D" id="2.30.60.10">
    <property type="entry name" value="Cyanovirin-N"/>
    <property type="match status" value="1"/>
</dbReference>